<dbReference type="SUPFAM" id="SSF46785">
    <property type="entry name" value="Winged helix' DNA-binding domain"/>
    <property type="match status" value="1"/>
</dbReference>
<accession>A0ABR0SEQ7</accession>
<dbReference type="Pfam" id="PF00250">
    <property type="entry name" value="Forkhead"/>
    <property type="match status" value="1"/>
</dbReference>
<dbReference type="PROSITE" id="PS00658">
    <property type="entry name" value="FORK_HEAD_2"/>
    <property type="match status" value="1"/>
</dbReference>
<proteinExistence type="predicted"/>
<dbReference type="InterPro" id="IPR036388">
    <property type="entry name" value="WH-like_DNA-bd_sf"/>
</dbReference>
<evidence type="ECO:0000256" key="3">
    <source>
        <dbReference type="PROSITE-ProRule" id="PRU00089"/>
    </source>
</evidence>
<feature type="compositionally biased region" description="Low complexity" evidence="4">
    <location>
        <begin position="483"/>
        <end position="496"/>
    </location>
</feature>
<dbReference type="Gene3D" id="1.10.10.10">
    <property type="entry name" value="Winged helix-like DNA-binding domain superfamily/Winged helix DNA-binding domain"/>
    <property type="match status" value="1"/>
</dbReference>
<evidence type="ECO:0000259" key="5">
    <source>
        <dbReference type="PROSITE" id="PS50039"/>
    </source>
</evidence>
<dbReference type="InterPro" id="IPR001766">
    <property type="entry name" value="Fork_head_dom"/>
</dbReference>
<feature type="region of interest" description="Disordered" evidence="4">
    <location>
        <begin position="367"/>
        <end position="496"/>
    </location>
</feature>
<keyword evidence="1 3" id="KW-0238">DNA-binding</keyword>
<evidence type="ECO:0000313" key="6">
    <source>
        <dbReference type="EMBL" id="KAK5990245.1"/>
    </source>
</evidence>
<feature type="compositionally biased region" description="Low complexity" evidence="4">
    <location>
        <begin position="51"/>
        <end position="82"/>
    </location>
</feature>
<feature type="DNA-binding region" description="Fork-head" evidence="3">
    <location>
        <begin position="201"/>
        <end position="295"/>
    </location>
</feature>
<reference evidence="6 7" key="1">
    <citation type="submission" date="2024-01" db="EMBL/GenBank/DDBJ databases">
        <title>Complete genome of Cladobotryum mycophilum ATHUM6906.</title>
        <authorList>
            <person name="Christinaki A.C."/>
            <person name="Myridakis A.I."/>
            <person name="Kouvelis V.N."/>
        </authorList>
    </citation>
    <scope>NUCLEOTIDE SEQUENCE [LARGE SCALE GENOMIC DNA]</scope>
    <source>
        <strain evidence="6 7">ATHUM6906</strain>
    </source>
</reference>
<keyword evidence="7" id="KW-1185">Reference proteome</keyword>
<feature type="compositionally biased region" description="Polar residues" evidence="4">
    <location>
        <begin position="652"/>
        <end position="666"/>
    </location>
</feature>
<feature type="compositionally biased region" description="Basic and acidic residues" evidence="4">
    <location>
        <begin position="448"/>
        <end position="464"/>
    </location>
</feature>
<sequence>MASKSTRFLGSNEPLQIFHDDFLENSAPMTSHAPMPNVTKIRRPLTNSNANVVLNPPSLSSNPNSSPYKAKASSSKSPLGSSQGNKLNMVSMAPPMTQGPITDSLQKKQPRLSKFKTGQAPTSFVDPTGQYEKENIHPPIFPAPPALNLPVDAFYQKPNKKRSLMDAAPIKDSRPVKKAKTKEQVLSPHAAFPAIVDDGNKPSFSYAQLIALSIMDSPNGRRTLSQIYKWISDNFSFYGPNDAGWQNSIRHNLSLQKSFVKIERPKDDPGKGNYWTIEPGHESLFLKEKPTRKSAPSHENISVMSTRLEPSQPQPMLMPEPSLPPPMPLSMNHFAALPPLPTSQATLSMPLEASSDATILASDNPVVDETADKGPENEPSFYSPLPANLHSSPPGPRPERHSDTPTTKRDLISSISLPYESRQDSGYMSAQESSVLRPNPKSGIFTSEADRRRLSGRAEEEIARLRGSSPFSPTKPRSFSYGPASSSPLRQSQQLLPPLTPVVKIKPPVRPPPSVSPSTNLRLHRARVQTLLDAHLQDMAEIGGDVPLSPAFNLDEPFFSLDGLPTTPGNFEIYQDSPANDESNLSAIGSAATGSPIKRSGKRARLGRNASRPTLGEIANSARKQALASAPLVRIEDETPLETPSKAFEGLSSPSKAFQESPSRTVSPDKFNPFMNFPETNDWQNLMPDASDFGIDATGDVSEFGFDITQGFERIGGSQSVDGSSKSNKPGLGRSYSTTF</sequence>
<comment type="caution">
    <text evidence="6">The sequence shown here is derived from an EMBL/GenBank/DDBJ whole genome shotgun (WGS) entry which is preliminary data.</text>
</comment>
<feature type="compositionally biased region" description="Basic and acidic residues" evidence="4">
    <location>
        <begin position="397"/>
        <end position="411"/>
    </location>
</feature>
<dbReference type="EMBL" id="JAVFKD010000014">
    <property type="protein sequence ID" value="KAK5990245.1"/>
    <property type="molecule type" value="Genomic_DNA"/>
</dbReference>
<dbReference type="PROSITE" id="PS50039">
    <property type="entry name" value="FORK_HEAD_3"/>
    <property type="match status" value="1"/>
</dbReference>
<dbReference type="PANTHER" id="PTHR11829:SF343">
    <property type="entry name" value="FORK-HEAD DOMAIN-CONTAINING PROTEIN"/>
    <property type="match status" value="1"/>
</dbReference>
<feature type="region of interest" description="Disordered" evidence="4">
    <location>
        <begin position="591"/>
        <end position="615"/>
    </location>
</feature>
<feature type="region of interest" description="Disordered" evidence="4">
    <location>
        <begin position="715"/>
        <end position="740"/>
    </location>
</feature>
<feature type="domain" description="Fork-head" evidence="5">
    <location>
        <begin position="201"/>
        <end position="295"/>
    </location>
</feature>
<dbReference type="PANTHER" id="PTHR11829">
    <property type="entry name" value="FORKHEAD BOX PROTEIN"/>
    <property type="match status" value="1"/>
</dbReference>
<feature type="region of interest" description="Disordered" evidence="4">
    <location>
        <begin position="26"/>
        <end position="106"/>
    </location>
</feature>
<dbReference type="InterPro" id="IPR030456">
    <property type="entry name" value="TF_fork_head_CS_2"/>
</dbReference>
<dbReference type="InterPro" id="IPR036390">
    <property type="entry name" value="WH_DNA-bd_sf"/>
</dbReference>
<evidence type="ECO:0000313" key="7">
    <source>
        <dbReference type="Proteomes" id="UP001338125"/>
    </source>
</evidence>
<feature type="compositionally biased region" description="Pro residues" evidence="4">
    <location>
        <begin position="312"/>
        <end position="328"/>
    </location>
</feature>
<evidence type="ECO:0000256" key="4">
    <source>
        <dbReference type="SAM" id="MobiDB-lite"/>
    </source>
</evidence>
<evidence type="ECO:0000256" key="1">
    <source>
        <dbReference type="ARBA" id="ARBA00023125"/>
    </source>
</evidence>
<evidence type="ECO:0000256" key="2">
    <source>
        <dbReference type="ARBA" id="ARBA00023242"/>
    </source>
</evidence>
<dbReference type="SMART" id="SM00339">
    <property type="entry name" value="FH"/>
    <property type="match status" value="1"/>
</dbReference>
<feature type="region of interest" description="Disordered" evidence="4">
    <location>
        <begin position="306"/>
        <end position="330"/>
    </location>
</feature>
<feature type="compositionally biased region" description="Polar residues" evidence="4">
    <location>
        <begin position="424"/>
        <end position="436"/>
    </location>
</feature>
<feature type="region of interest" description="Disordered" evidence="4">
    <location>
        <begin position="644"/>
        <end position="671"/>
    </location>
</feature>
<gene>
    <name evidence="6" type="ORF">PT974_08511</name>
</gene>
<keyword evidence="2 3" id="KW-0539">Nucleus</keyword>
<dbReference type="Proteomes" id="UP001338125">
    <property type="component" value="Unassembled WGS sequence"/>
</dbReference>
<name>A0ABR0SEQ7_9HYPO</name>
<dbReference type="PRINTS" id="PR00053">
    <property type="entry name" value="FORKHEAD"/>
</dbReference>
<organism evidence="6 7">
    <name type="scientific">Cladobotryum mycophilum</name>
    <dbReference type="NCBI Taxonomy" id="491253"/>
    <lineage>
        <taxon>Eukaryota</taxon>
        <taxon>Fungi</taxon>
        <taxon>Dikarya</taxon>
        <taxon>Ascomycota</taxon>
        <taxon>Pezizomycotina</taxon>
        <taxon>Sordariomycetes</taxon>
        <taxon>Hypocreomycetidae</taxon>
        <taxon>Hypocreales</taxon>
        <taxon>Hypocreaceae</taxon>
        <taxon>Cladobotryum</taxon>
    </lineage>
</organism>
<dbReference type="InterPro" id="IPR050211">
    <property type="entry name" value="FOX_domain-containing"/>
</dbReference>
<dbReference type="CDD" id="cd00059">
    <property type="entry name" value="FH_FOX"/>
    <property type="match status" value="1"/>
</dbReference>
<feature type="compositionally biased region" description="Polar residues" evidence="4">
    <location>
        <begin position="717"/>
        <end position="728"/>
    </location>
</feature>
<comment type="subcellular location">
    <subcellularLocation>
        <location evidence="3">Nucleus</location>
    </subcellularLocation>
</comment>
<protein>
    <submittedName>
        <fullName evidence="6">Forkhead protein sep1</fullName>
    </submittedName>
</protein>